<gene>
    <name evidence="3" type="ORF">BDP27DRAFT_1332068</name>
</gene>
<dbReference type="Proteomes" id="UP000772434">
    <property type="component" value="Unassembled WGS sequence"/>
</dbReference>
<reference evidence="3" key="1">
    <citation type="submission" date="2020-11" db="EMBL/GenBank/DDBJ databases">
        <authorList>
            <consortium name="DOE Joint Genome Institute"/>
            <person name="Ahrendt S."/>
            <person name="Riley R."/>
            <person name="Andreopoulos W."/>
            <person name="Labutti K."/>
            <person name="Pangilinan J."/>
            <person name="Ruiz-Duenas F.J."/>
            <person name="Barrasa J.M."/>
            <person name="Sanchez-Garcia M."/>
            <person name="Camarero S."/>
            <person name="Miyauchi S."/>
            <person name="Serrano A."/>
            <person name="Linde D."/>
            <person name="Babiker R."/>
            <person name="Drula E."/>
            <person name="Ayuso-Fernandez I."/>
            <person name="Pacheco R."/>
            <person name="Padilla G."/>
            <person name="Ferreira P."/>
            <person name="Barriuso J."/>
            <person name="Kellner H."/>
            <person name="Castanera R."/>
            <person name="Alfaro M."/>
            <person name="Ramirez L."/>
            <person name="Pisabarro A.G."/>
            <person name="Kuo A."/>
            <person name="Tritt A."/>
            <person name="Lipzen A."/>
            <person name="He G."/>
            <person name="Yan M."/>
            <person name="Ng V."/>
            <person name="Cullen D."/>
            <person name="Martin F."/>
            <person name="Rosso M.-N."/>
            <person name="Henrissat B."/>
            <person name="Hibbett D."/>
            <person name="Martinez A.T."/>
            <person name="Grigoriev I.V."/>
        </authorList>
    </citation>
    <scope>NUCLEOTIDE SEQUENCE</scope>
    <source>
        <strain evidence="3">AH 40177</strain>
    </source>
</reference>
<protein>
    <submittedName>
        <fullName evidence="3">Uncharacterized protein</fullName>
    </submittedName>
</protein>
<feature type="compositionally biased region" description="Polar residues" evidence="1">
    <location>
        <begin position="197"/>
        <end position="206"/>
    </location>
</feature>
<dbReference type="EMBL" id="JADNRY010000105">
    <property type="protein sequence ID" value="KAF9065326.1"/>
    <property type="molecule type" value="Genomic_DNA"/>
</dbReference>
<evidence type="ECO:0000313" key="3">
    <source>
        <dbReference type="EMBL" id="KAF9065326.1"/>
    </source>
</evidence>
<evidence type="ECO:0000313" key="4">
    <source>
        <dbReference type="Proteomes" id="UP000772434"/>
    </source>
</evidence>
<feature type="chain" id="PRO_5040136499" evidence="2">
    <location>
        <begin position="25"/>
        <end position="233"/>
    </location>
</feature>
<proteinExistence type="predicted"/>
<comment type="caution">
    <text evidence="3">The sequence shown here is derived from an EMBL/GenBank/DDBJ whole genome shotgun (WGS) entry which is preliminary data.</text>
</comment>
<keyword evidence="4" id="KW-1185">Reference proteome</keyword>
<keyword evidence="2" id="KW-0732">Signal</keyword>
<feature type="signal peptide" evidence="2">
    <location>
        <begin position="1"/>
        <end position="24"/>
    </location>
</feature>
<sequence>MILTCKKILGLVSALALFSLSVHAQPVRTPKGASEGIELLLLPAPKRVLEDFETVVIDVRPVLPGEYPKLPMDALKYRVCIERIQDKRNIEDGAPEPPAWTISKSDFEDLMKKKGAHELYIKNLMQQLQQAPKLLSQLKDKVTNMFQKKPLDSGSDLNRGRIPQKNVEKTILFPVEAEENVFFVPKVLLETKEATGKSGTSHSTSAIPIPLPPDWTRAPTAGTRLPGHIIGGF</sequence>
<feature type="region of interest" description="Disordered" evidence="1">
    <location>
        <begin position="195"/>
        <end position="223"/>
    </location>
</feature>
<accession>A0A9P5U3V9</accession>
<evidence type="ECO:0000256" key="2">
    <source>
        <dbReference type="SAM" id="SignalP"/>
    </source>
</evidence>
<dbReference type="AlphaFoldDB" id="A0A9P5U3V9"/>
<name>A0A9P5U3V9_9AGAR</name>
<evidence type="ECO:0000256" key="1">
    <source>
        <dbReference type="SAM" id="MobiDB-lite"/>
    </source>
</evidence>
<organism evidence="3 4">
    <name type="scientific">Rhodocollybia butyracea</name>
    <dbReference type="NCBI Taxonomy" id="206335"/>
    <lineage>
        <taxon>Eukaryota</taxon>
        <taxon>Fungi</taxon>
        <taxon>Dikarya</taxon>
        <taxon>Basidiomycota</taxon>
        <taxon>Agaricomycotina</taxon>
        <taxon>Agaricomycetes</taxon>
        <taxon>Agaricomycetidae</taxon>
        <taxon>Agaricales</taxon>
        <taxon>Marasmiineae</taxon>
        <taxon>Omphalotaceae</taxon>
        <taxon>Rhodocollybia</taxon>
    </lineage>
</organism>